<keyword evidence="1" id="KW-0808">Transferase</keyword>
<evidence type="ECO:0000259" key="2">
    <source>
        <dbReference type="PROSITE" id="PS50801"/>
    </source>
</evidence>
<dbReference type="Proteomes" id="UP001501444">
    <property type="component" value="Unassembled WGS sequence"/>
</dbReference>
<dbReference type="EMBL" id="BAAARV010000003">
    <property type="protein sequence ID" value="GAA2326198.1"/>
    <property type="molecule type" value="Genomic_DNA"/>
</dbReference>
<dbReference type="RefSeq" id="WP_344610128.1">
    <property type="nucleotide sequence ID" value="NZ_BAAARV010000003.1"/>
</dbReference>
<dbReference type="SUPFAM" id="SSF52091">
    <property type="entry name" value="SpoIIaa-like"/>
    <property type="match status" value="1"/>
</dbReference>
<feature type="domain" description="STAS" evidence="2">
    <location>
        <begin position="16"/>
        <end position="115"/>
    </location>
</feature>
<proteinExistence type="predicted"/>
<evidence type="ECO:0000313" key="4">
    <source>
        <dbReference type="Proteomes" id="UP001501444"/>
    </source>
</evidence>
<dbReference type="SUPFAM" id="SSF55874">
    <property type="entry name" value="ATPase domain of HSP90 chaperone/DNA topoisomerase II/histidine kinase"/>
    <property type="match status" value="1"/>
</dbReference>
<gene>
    <name evidence="3" type="ORF">GCM10010170_000780</name>
</gene>
<dbReference type="InterPro" id="IPR050267">
    <property type="entry name" value="Anti-sigma-factor_SerPK"/>
</dbReference>
<dbReference type="InterPro" id="IPR058548">
    <property type="entry name" value="MlaB-like_STAS"/>
</dbReference>
<name>A0ABN3FC76_9ACTN</name>
<evidence type="ECO:0000256" key="1">
    <source>
        <dbReference type="ARBA" id="ARBA00022527"/>
    </source>
</evidence>
<dbReference type="Pfam" id="PF13581">
    <property type="entry name" value="HATPase_c_2"/>
    <property type="match status" value="1"/>
</dbReference>
<dbReference type="InterPro" id="IPR002645">
    <property type="entry name" value="STAS_dom"/>
</dbReference>
<keyword evidence="1" id="KW-0723">Serine/threonine-protein kinase</keyword>
<dbReference type="InterPro" id="IPR036890">
    <property type="entry name" value="HATPase_C_sf"/>
</dbReference>
<dbReference type="PROSITE" id="PS50801">
    <property type="entry name" value="STAS"/>
    <property type="match status" value="1"/>
</dbReference>
<evidence type="ECO:0000313" key="3">
    <source>
        <dbReference type="EMBL" id="GAA2326198.1"/>
    </source>
</evidence>
<dbReference type="InterPro" id="IPR036513">
    <property type="entry name" value="STAS_dom_sf"/>
</dbReference>
<dbReference type="Pfam" id="PF13466">
    <property type="entry name" value="STAS_2"/>
    <property type="match status" value="1"/>
</dbReference>
<protein>
    <recommendedName>
        <fullName evidence="2">STAS domain-containing protein</fullName>
    </recommendedName>
</protein>
<keyword evidence="1" id="KW-0418">Kinase</keyword>
<comment type="caution">
    <text evidence="3">The sequence shown here is derived from an EMBL/GenBank/DDBJ whole genome shotgun (WGS) entry which is preliminary data.</text>
</comment>
<dbReference type="CDD" id="cd16936">
    <property type="entry name" value="HATPase_RsbW-like"/>
    <property type="match status" value="1"/>
</dbReference>
<dbReference type="InterPro" id="IPR003594">
    <property type="entry name" value="HATPase_dom"/>
</dbReference>
<sequence>MSTDELSCVHEPDLPVALLRVAGALTYATVPDLRRAAQKAITDQPDLLLIDVAGVCALDDITLTAFPMLARQGAEAGTEVMLIGPSPVLSEQLERLGVARQVPVFGTAAQAVAERARRPGPLRMEATLPPDPDSTAAARDLVDRACAQWRVPHLADTAALIVTEFVANALQYAGTPMRVSVALRRRHLHIAVRDGSLRPVRRSGGDDDEPGRGLLIVEGVSAAWGSMQTVGGKVVWAALRLPPGR</sequence>
<reference evidence="3 4" key="1">
    <citation type="journal article" date="2019" name="Int. J. Syst. Evol. Microbiol.">
        <title>The Global Catalogue of Microorganisms (GCM) 10K type strain sequencing project: providing services to taxonomists for standard genome sequencing and annotation.</title>
        <authorList>
            <consortium name="The Broad Institute Genomics Platform"/>
            <consortium name="The Broad Institute Genome Sequencing Center for Infectious Disease"/>
            <person name="Wu L."/>
            <person name="Ma J."/>
        </authorList>
    </citation>
    <scope>NUCLEOTIDE SEQUENCE [LARGE SCALE GENOMIC DNA]</scope>
    <source>
        <strain evidence="3 4">JCM 3272</strain>
    </source>
</reference>
<organism evidence="3 4">
    <name type="scientific">Dactylosporangium salmoneum</name>
    <dbReference type="NCBI Taxonomy" id="53361"/>
    <lineage>
        <taxon>Bacteria</taxon>
        <taxon>Bacillati</taxon>
        <taxon>Actinomycetota</taxon>
        <taxon>Actinomycetes</taxon>
        <taxon>Micromonosporales</taxon>
        <taxon>Micromonosporaceae</taxon>
        <taxon>Dactylosporangium</taxon>
    </lineage>
</organism>
<dbReference type="CDD" id="cd07043">
    <property type="entry name" value="STAS_anti-anti-sigma_factors"/>
    <property type="match status" value="1"/>
</dbReference>
<dbReference type="Gene3D" id="3.30.750.24">
    <property type="entry name" value="STAS domain"/>
    <property type="match status" value="1"/>
</dbReference>
<keyword evidence="4" id="KW-1185">Reference proteome</keyword>
<dbReference type="Gene3D" id="3.30.565.10">
    <property type="entry name" value="Histidine kinase-like ATPase, C-terminal domain"/>
    <property type="match status" value="1"/>
</dbReference>
<dbReference type="PANTHER" id="PTHR35526:SF3">
    <property type="entry name" value="ANTI-SIGMA-F FACTOR RSBW"/>
    <property type="match status" value="1"/>
</dbReference>
<dbReference type="PANTHER" id="PTHR35526">
    <property type="entry name" value="ANTI-SIGMA-F FACTOR RSBW-RELATED"/>
    <property type="match status" value="1"/>
</dbReference>
<accession>A0ABN3FC76</accession>